<protein>
    <submittedName>
        <fullName evidence="1">Uncharacterized protein</fullName>
    </submittedName>
</protein>
<accession>A0ACC0AW57</accession>
<dbReference type="Proteomes" id="UP001060085">
    <property type="component" value="Linkage Group LG05"/>
</dbReference>
<organism evidence="1 2">
    <name type="scientific">Catharanthus roseus</name>
    <name type="common">Madagascar periwinkle</name>
    <name type="synonym">Vinca rosea</name>
    <dbReference type="NCBI Taxonomy" id="4058"/>
    <lineage>
        <taxon>Eukaryota</taxon>
        <taxon>Viridiplantae</taxon>
        <taxon>Streptophyta</taxon>
        <taxon>Embryophyta</taxon>
        <taxon>Tracheophyta</taxon>
        <taxon>Spermatophyta</taxon>
        <taxon>Magnoliopsida</taxon>
        <taxon>eudicotyledons</taxon>
        <taxon>Gunneridae</taxon>
        <taxon>Pentapetalae</taxon>
        <taxon>asterids</taxon>
        <taxon>lamiids</taxon>
        <taxon>Gentianales</taxon>
        <taxon>Apocynaceae</taxon>
        <taxon>Rauvolfioideae</taxon>
        <taxon>Vinceae</taxon>
        <taxon>Catharanthinae</taxon>
        <taxon>Catharanthus</taxon>
    </lineage>
</organism>
<evidence type="ECO:0000313" key="1">
    <source>
        <dbReference type="EMBL" id="KAI5664590.1"/>
    </source>
</evidence>
<evidence type="ECO:0000313" key="2">
    <source>
        <dbReference type="Proteomes" id="UP001060085"/>
    </source>
</evidence>
<keyword evidence="2" id="KW-1185">Reference proteome</keyword>
<name>A0ACC0AW57_CATRO</name>
<dbReference type="EMBL" id="CM044705">
    <property type="protein sequence ID" value="KAI5664590.1"/>
    <property type="molecule type" value="Genomic_DNA"/>
</dbReference>
<proteinExistence type="predicted"/>
<reference evidence="2" key="1">
    <citation type="journal article" date="2023" name="Nat. Plants">
        <title>Single-cell RNA sequencing provides a high-resolution roadmap for understanding the multicellular compartmentation of specialized metabolism.</title>
        <authorList>
            <person name="Sun S."/>
            <person name="Shen X."/>
            <person name="Li Y."/>
            <person name="Li Y."/>
            <person name="Wang S."/>
            <person name="Li R."/>
            <person name="Zhang H."/>
            <person name="Shen G."/>
            <person name="Guo B."/>
            <person name="Wei J."/>
            <person name="Xu J."/>
            <person name="St-Pierre B."/>
            <person name="Chen S."/>
            <person name="Sun C."/>
        </authorList>
    </citation>
    <scope>NUCLEOTIDE SEQUENCE [LARGE SCALE GENOMIC DNA]</scope>
</reference>
<gene>
    <name evidence="1" type="ORF">M9H77_23913</name>
</gene>
<comment type="caution">
    <text evidence="1">The sequence shown here is derived from an EMBL/GenBank/DDBJ whole genome shotgun (WGS) entry which is preliminary data.</text>
</comment>
<sequence length="200" mass="22566">MIHIKEVSEQPPVEGLIMSMDGHMHTQSHQEGTSDPSMMNLNETLRSIKQSIAKLAKDVEDIKKGGHQGIPQVRGGRRGGLGGRGYYRPKEEYPRHEAWNDGNFYEDYGDNPHVGQAYHGGYYGNEQGDKALEKIKYKMPIFKGESDPNPKKEYTPKVAFKGHFKPKVEEKGKLISNPTRCFSAMAWGHIALSYQEDFGI</sequence>